<proteinExistence type="predicted"/>
<organism evidence="2 3">
    <name type="scientific">Brevibacillus agri</name>
    <dbReference type="NCBI Taxonomy" id="51101"/>
    <lineage>
        <taxon>Bacteria</taxon>
        <taxon>Bacillati</taxon>
        <taxon>Bacillota</taxon>
        <taxon>Bacilli</taxon>
        <taxon>Bacillales</taxon>
        <taxon>Paenibacillaceae</taxon>
        <taxon>Brevibacillus</taxon>
    </lineage>
</organism>
<keyword evidence="1" id="KW-0472">Membrane</keyword>
<accession>A0ABQ0SU90</accession>
<name>A0ABQ0SU90_9BACL</name>
<dbReference type="EMBL" id="BJOD01000041">
    <property type="protein sequence ID" value="GED27416.1"/>
    <property type="molecule type" value="Genomic_DNA"/>
</dbReference>
<sequence>MVTVQIYHTLGGFQNVSLFKKKIIASLVATVTLTSLIPFTVGAASKDFKEIEEEVSFDMVKVSDLDVRVYEDGRIKGLGKSKSQNISKNERKKILRASSTINILIGCTSARI</sequence>
<keyword evidence="1" id="KW-0812">Transmembrane</keyword>
<dbReference type="Proteomes" id="UP000317180">
    <property type="component" value="Unassembled WGS sequence"/>
</dbReference>
<evidence type="ECO:0000313" key="3">
    <source>
        <dbReference type="Proteomes" id="UP000317180"/>
    </source>
</evidence>
<evidence type="ECO:0000313" key="2">
    <source>
        <dbReference type="EMBL" id="GED27416.1"/>
    </source>
</evidence>
<reference evidence="2 3" key="1">
    <citation type="submission" date="2019-06" db="EMBL/GenBank/DDBJ databases">
        <title>Whole genome shotgun sequence of Brevibacillus agri NBRC 15538.</title>
        <authorList>
            <person name="Hosoyama A."/>
            <person name="Uohara A."/>
            <person name="Ohji S."/>
            <person name="Ichikawa N."/>
        </authorList>
    </citation>
    <scope>NUCLEOTIDE SEQUENCE [LARGE SCALE GENOMIC DNA]</scope>
    <source>
        <strain evidence="2 3">NBRC 15538</strain>
    </source>
</reference>
<protein>
    <submittedName>
        <fullName evidence="2">Uncharacterized protein</fullName>
    </submittedName>
</protein>
<keyword evidence="1" id="KW-1133">Transmembrane helix</keyword>
<comment type="caution">
    <text evidence="2">The sequence shown here is derived from an EMBL/GenBank/DDBJ whole genome shotgun (WGS) entry which is preliminary data.</text>
</comment>
<gene>
    <name evidence="2" type="ORF">BAG01nite_35180</name>
</gene>
<keyword evidence="3" id="KW-1185">Reference proteome</keyword>
<dbReference type="RefSeq" id="WP_129552166.1">
    <property type="nucleotide sequence ID" value="NZ_JARMQH010000034.1"/>
</dbReference>
<feature type="transmembrane region" description="Helical" evidence="1">
    <location>
        <begin position="23"/>
        <end position="44"/>
    </location>
</feature>
<evidence type="ECO:0000256" key="1">
    <source>
        <dbReference type="SAM" id="Phobius"/>
    </source>
</evidence>